<accession>A0ACC2QT68</accession>
<keyword evidence="2" id="KW-1185">Reference proteome</keyword>
<evidence type="ECO:0000313" key="2">
    <source>
        <dbReference type="Proteomes" id="UP001231649"/>
    </source>
</evidence>
<sequence>MSVLRVLLFAVLCLAVTVESKPFFDSIYDAIHSNARRSYGYSGDGNYGYEQPNYGHKSRNVHAELAARQGKSYKDICRVHFPGSVSSPGAGGIVCPY</sequence>
<organism evidence="1 2">
    <name type="scientific">Mythimna loreyi</name>
    <dbReference type="NCBI Taxonomy" id="667449"/>
    <lineage>
        <taxon>Eukaryota</taxon>
        <taxon>Metazoa</taxon>
        <taxon>Ecdysozoa</taxon>
        <taxon>Arthropoda</taxon>
        <taxon>Hexapoda</taxon>
        <taxon>Insecta</taxon>
        <taxon>Pterygota</taxon>
        <taxon>Neoptera</taxon>
        <taxon>Endopterygota</taxon>
        <taxon>Lepidoptera</taxon>
        <taxon>Glossata</taxon>
        <taxon>Ditrysia</taxon>
        <taxon>Noctuoidea</taxon>
        <taxon>Noctuidae</taxon>
        <taxon>Noctuinae</taxon>
        <taxon>Hadenini</taxon>
        <taxon>Mythimna</taxon>
    </lineage>
</organism>
<name>A0ACC2QT68_9NEOP</name>
<comment type="caution">
    <text evidence="1">The sequence shown here is derived from an EMBL/GenBank/DDBJ whole genome shotgun (WGS) entry which is preliminary data.</text>
</comment>
<dbReference type="EMBL" id="CM056791">
    <property type="protein sequence ID" value="KAJ8725463.1"/>
    <property type="molecule type" value="Genomic_DNA"/>
</dbReference>
<evidence type="ECO:0000313" key="1">
    <source>
        <dbReference type="EMBL" id="KAJ8725463.1"/>
    </source>
</evidence>
<proteinExistence type="predicted"/>
<protein>
    <submittedName>
        <fullName evidence="1">Uncharacterized protein</fullName>
    </submittedName>
</protein>
<dbReference type="Proteomes" id="UP001231649">
    <property type="component" value="Chromosome 15"/>
</dbReference>
<gene>
    <name evidence="1" type="ORF">PYW08_003646</name>
</gene>
<reference evidence="1" key="1">
    <citation type="submission" date="2023-03" db="EMBL/GenBank/DDBJ databases">
        <title>Chromosome-level genomes of two armyworms, Mythimna separata and Mythimna loreyi, provide insights into the biosynthesis and reception of sex pheromones.</title>
        <authorList>
            <person name="Zhao H."/>
        </authorList>
    </citation>
    <scope>NUCLEOTIDE SEQUENCE</scope>
    <source>
        <strain evidence="1">BeijingLab</strain>
    </source>
</reference>